<accession>A0A5P1EBV2</accession>
<evidence type="ECO:0000256" key="1">
    <source>
        <dbReference type="SAM" id="MobiDB-lite"/>
    </source>
</evidence>
<evidence type="ECO:0000313" key="2">
    <source>
        <dbReference type="EMBL" id="ONK63294.1"/>
    </source>
</evidence>
<keyword evidence="3" id="KW-1185">Reference proteome</keyword>
<feature type="region of interest" description="Disordered" evidence="1">
    <location>
        <begin position="1"/>
        <end position="33"/>
    </location>
</feature>
<evidence type="ECO:0000313" key="3">
    <source>
        <dbReference type="Proteomes" id="UP000243459"/>
    </source>
</evidence>
<dbReference type="Proteomes" id="UP000243459">
    <property type="component" value="Chromosome 7"/>
</dbReference>
<dbReference type="Gramene" id="ONK63294">
    <property type="protein sequence ID" value="ONK63294"/>
    <property type="gene ID" value="A4U43_C07F13480"/>
</dbReference>
<sequence length="80" mass="8845">MPMQMLRINIAGTSQMGTPQHQDTSPDLDNACDGFGDDEIEHEMMSGSSQSEMACLRPWTPSVSRIPLPEKAIELQKNVI</sequence>
<organism evidence="2 3">
    <name type="scientific">Asparagus officinalis</name>
    <name type="common">Garden asparagus</name>
    <dbReference type="NCBI Taxonomy" id="4686"/>
    <lineage>
        <taxon>Eukaryota</taxon>
        <taxon>Viridiplantae</taxon>
        <taxon>Streptophyta</taxon>
        <taxon>Embryophyta</taxon>
        <taxon>Tracheophyta</taxon>
        <taxon>Spermatophyta</taxon>
        <taxon>Magnoliopsida</taxon>
        <taxon>Liliopsida</taxon>
        <taxon>Asparagales</taxon>
        <taxon>Asparagaceae</taxon>
        <taxon>Asparagoideae</taxon>
        <taxon>Asparagus</taxon>
    </lineage>
</organism>
<proteinExistence type="predicted"/>
<gene>
    <name evidence="2" type="ORF">A4U43_C07F13480</name>
</gene>
<reference evidence="3" key="1">
    <citation type="journal article" date="2017" name="Nat. Commun.">
        <title>The asparagus genome sheds light on the origin and evolution of a young Y chromosome.</title>
        <authorList>
            <person name="Harkess A."/>
            <person name="Zhou J."/>
            <person name="Xu C."/>
            <person name="Bowers J.E."/>
            <person name="Van der Hulst R."/>
            <person name="Ayyampalayam S."/>
            <person name="Mercati F."/>
            <person name="Riccardi P."/>
            <person name="McKain M.R."/>
            <person name="Kakrana A."/>
            <person name="Tang H."/>
            <person name="Ray J."/>
            <person name="Groenendijk J."/>
            <person name="Arikit S."/>
            <person name="Mathioni S.M."/>
            <person name="Nakano M."/>
            <person name="Shan H."/>
            <person name="Telgmann-Rauber A."/>
            <person name="Kanno A."/>
            <person name="Yue Z."/>
            <person name="Chen H."/>
            <person name="Li W."/>
            <person name="Chen Y."/>
            <person name="Xu X."/>
            <person name="Zhang Y."/>
            <person name="Luo S."/>
            <person name="Chen H."/>
            <person name="Gao J."/>
            <person name="Mao Z."/>
            <person name="Pires J.C."/>
            <person name="Luo M."/>
            <person name="Kudrna D."/>
            <person name="Wing R.A."/>
            <person name="Meyers B.C."/>
            <person name="Yi K."/>
            <person name="Kong H."/>
            <person name="Lavrijsen P."/>
            <person name="Sunseri F."/>
            <person name="Falavigna A."/>
            <person name="Ye Y."/>
            <person name="Leebens-Mack J.H."/>
            <person name="Chen G."/>
        </authorList>
    </citation>
    <scope>NUCLEOTIDE SEQUENCE [LARGE SCALE GENOMIC DNA]</scope>
    <source>
        <strain evidence="3">cv. DH0086</strain>
    </source>
</reference>
<feature type="compositionally biased region" description="Polar residues" evidence="1">
    <location>
        <begin position="11"/>
        <end position="27"/>
    </location>
</feature>
<dbReference type="EMBL" id="CM007387">
    <property type="protein sequence ID" value="ONK63294.1"/>
    <property type="molecule type" value="Genomic_DNA"/>
</dbReference>
<name>A0A5P1EBV2_ASPOF</name>
<dbReference type="AlphaFoldDB" id="A0A5P1EBV2"/>
<protein>
    <submittedName>
        <fullName evidence="2">Uncharacterized protein</fullName>
    </submittedName>
</protein>